<accession>A0ABD3VGQ8</accession>
<evidence type="ECO:0000256" key="1">
    <source>
        <dbReference type="ARBA" id="ARBA00004469"/>
    </source>
</evidence>
<dbReference type="SUPFAM" id="SSF64268">
    <property type="entry name" value="PX domain"/>
    <property type="match status" value="1"/>
</dbReference>
<gene>
    <name evidence="9" type="ORF">ACJMK2_010840</name>
</gene>
<dbReference type="GO" id="GO:0031901">
    <property type="term" value="C:early endosome membrane"/>
    <property type="evidence" value="ECO:0007669"/>
    <property type="project" value="UniProtKB-SubCell"/>
</dbReference>
<evidence type="ECO:0000256" key="3">
    <source>
        <dbReference type="ARBA" id="ARBA00022753"/>
    </source>
</evidence>
<organism evidence="9 10">
    <name type="scientific">Sinanodonta woodiana</name>
    <name type="common">Chinese pond mussel</name>
    <name type="synonym">Anodonta woodiana</name>
    <dbReference type="NCBI Taxonomy" id="1069815"/>
    <lineage>
        <taxon>Eukaryota</taxon>
        <taxon>Metazoa</taxon>
        <taxon>Spiralia</taxon>
        <taxon>Lophotrochozoa</taxon>
        <taxon>Mollusca</taxon>
        <taxon>Bivalvia</taxon>
        <taxon>Autobranchia</taxon>
        <taxon>Heteroconchia</taxon>
        <taxon>Palaeoheterodonta</taxon>
        <taxon>Unionida</taxon>
        <taxon>Unionoidea</taxon>
        <taxon>Unionidae</taxon>
        <taxon>Unioninae</taxon>
        <taxon>Sinanodonta</taxon>
    </lineage>
</organism>
<evidence type="ECO:0000256" key="7">
    <source>
        <dbReference type="SAM" id="MobiDB-lite"/>
    </source>
</evidence>
<dbReference type="SMART" id="SM00312">
    <property type="entry name" value="PX"/>
    <property type="match status" value="1"/>
</dbReference>
<name>A0ABD3VGQ8_SINWO</name>
<sequence length="331" mass="37835">MAHSLKRDRKSPSLEQALAKREETDGQDSLLADDSDAFSQSREKDVDIKLALSLEGETQTDDLSHNIDSSPTGDVVPFETGPGVYRGRTHFEVMSADIVKREKSSFVMYKILILRDGILDKEPCMIERRYSDLEKLNSSLSKKYPKIMRNVAFPKKLVIGNFTNETIAQRSRAFEQFLYHLEGLDSMRFTEEFAEFFYLKQLKAAYKLICDEKYLEAVDLIQKCLPIQEKIQGDYSPGLGATLCALVACYQVLDKRELALKYAESALKCFISSEENKYFLPLVQVAIHLSWKLGRNKQDLENILTQMERKGIHTELSPSLMSVVKTRFRSS</sequence>
<keyword evidence="2" id="KW-0813">Transport</keyword>
<evidence type="ECO:0000256" key="4">
    <source>
        <dbReference type="ARBA" id="ARBA00022927"/>
    </source>
</evidence>
<dbReference type="InterPro" id="IPR011990">
    <property type="entry name" value="TPR-like_helical_dom_sf"/>
</dbReference>
<evidence type="ECO:0000256" key="5">
    <source>
        <dbReference type="ARBA" id="ARBA00023121"/>
    </source>
</evidence>
<comment type="subcellular location">
    <subcellularLocation>
        <location evidence="1">Early endosome membrane</location>
        <topology evidence="1">Peripheral membrane protein</topology>
        <orientation evidence="1">Cytoplasmic side</orientation>
    </subcellularLocation>
</comment>
<dbReference type="GO" id="GO:0008289">
    <property type="term" value="F:lipid binding"/>
    <property type="evidence" value="ECO:0007669"/>
    <property type="project" value="UniProtKB-KW"/>
</dbReference>
<dbReference type="EMBL" id="JBJQND010000012">
    <property type="protein sequence ID" value="KAL3860769.1"/>
    <property type="molecule type" value="Genomic_DNA"/>
</dbReference>
<dbReference type="GO" id="GO:0015031">
    <property type="term" value="P:protein transport"/>
    <property type="evidence" value="ECO:0007669"/>
    <property type="project" value="UniProtKB-KW"/>
</dbReference>
<keyword evidence="6" id="KW-0472">Membrane</keyword>
<dbReference type="Proteomes" id="UP001634394">
    <property type="component" value="Unassembled WGS sequence"/>
</dbReference>
<keyword evidence="3" id="KW-0967">Endosome</keyword>
<feature type="region of interest" description="Disordered" evidence="7">
    <location>
        <begin position="19"/>
        <end position="43"/>
    </location>
</feature>
<reference evidence="9 10" key="1">
    <citation type="submission" date="2024-11" db="EMBL/GenBank/DDBJ databases">
        <title>Chromosome-level genome assembly of the freshwater bivalve Anodonta woodiana.</title>
        <authorList>
            <person name="Chen X."/>
        </authorList>
    </citation>
    <scope>NUCLEOTIDE SEQUENCE [LARGE SCALE GENOMIC DNA]</scope>
    <source>
        <strain evidence="9">MN2024</strain>
        <tissue evidence="9">Gills</tissue>
    </source>
</reference>
<evidence type="ECO:0000313" key="10">
    <source>
        <dbReference type="Proteomes" id="UP001634394"/>
    </source>
</evidence>
<evidence type="ECO:0000256" key="2">
    <source>
        <dbReference type="ARBA" id="ARBA00022448"/>
    </source>
</evidence>
<dbReference type="AlphaFoldDB" id="A0ABD3VGQ8"/>
<evidence type="ECO:0000259" key="8">
    <source>
        <dbReference type="PROSITE" id="PS50195"/>
    </source>
</evidence>
<dbReference type="Gene3D" id="3.30.1520.10">
    <property type="entry name" value="Phox-like domain"/>
    <property type="match status" value="1"/>
</dbReference>
<dbReference type="InterPro" id="IPR039937">
    <property type="entry name" value="SNX20/SNX21"/>
</dbReference>
<dbReference type="InterPro" id="IPR036871">
    <property type="entry name" value="PX_dom_sf"/>
</dbReference>
<dbReference type="PROSITE" id="PS50195">
    <property type="entry name" value="PX"/>
    <property type="match status" value="1"/>
</dbReference>
<dbReference type="PANTHER" id="PTHR20939:SF11">
    <property type="entry name" value="LD12265P"/>
    <property type="match status" value="1"/>
</dbReference>
<dbReference type="InterPro" id="IPR001683">
    <property type="entry name" value="PX_dom"/>
</dbReference>
<keyword evidence="4" id="KW-0653">Protein transport</keyword>
<proteinExistence type="predicted"/>
<keyword evidence="5" id="KW-0446">Lipid-binding</keyword>
<dbReference type="Pfam" id="PF00787">
    <property type="entry name" value="PX"/>
    <property type="match status" value="1"/>
</dbReference>
<dbReference type="SUPFAM" id="SSF48452">
    <property type="entry name" value="TPR-like"/>
    <property type="match status" value="1"/>
</dbReference>
<protein>
    <recommendedName>
        <fullName evidence="8">PX domain-containing protein</fullName>
    </recommendedName>
</protein>
<comment type="caution">
    <text evidence="9">The sequence shown here is derived from an EMBL/GenBank/DDBJ whole genome shotgun (WGS) entry which is preliminary data.</text>
</comment>
<dbReference type="Gene3D" id="1.25.40.10">
    <property type="entry name" value="Tetratricopeptide repeat domain"/>
    <property type="match status" value="1"/>
</dbReference>
<dbReference type="PANTHER" id="PTHR20939">
    <property type="entry name" value="SORTING NEXIN 20, 21"/>
    <property type="match status" value="1"/>
</dbReference>
<evidence type="ECO:0000313" key="9">
    <source>
        <dbReference type="EMBL" id="KAL3860769.1"/>
    </source>
</evidence>
<evidence type="ECO:0000256" key="6">
    <source>
        <dbReference type="ARBA" id="ARBA00023136"/>
    </source>
</evidence>
<keyword evidence="10" id="KW-1185">Reference proteome</keyword>
<feature type="domain" description="PX" evidence="8">
    <location>
        <begin position="87"/>
        <end position="204"/>
    </location>
</feature>